<comment type="catalytic activity">
    <reaction evidence="10">
        <text>glycerol + ATP = sn-glycerol 3-phosphate + ADP + H(+)</text>
        <dbReference type="Rhea" id="RHEA:21644"/>
        <dbReference type="ChEBI" id="CHEBI:15378"/>
        <dbReference type="ChEBI" id="CHEBI:17754"/>
        <dbReference type="ChEBI" id="CHEBI:30616"/>
        <dbReference type="ChEBI" id="CHEBI:57597"/>
        <dbReference type="ChEBI" id="CHEBI:456216"/>
        <dbReference type="EC" id="2.7.1.30"/>
    </reaction>
</comment>
<evidence type="ECO:0000256" key="3">
    <source>
        <dbReference type="ARBA" id="ARBA00012099"/>
    </source>
</evidence>
<reference evidence="13 14" key="1">
    <citation type="submission" date="2023-11" db="EMBL/GenBank/DDBJ databases">
        <title>Halocaridina rubra genome assembly.</title>
        <authorList>
            <person name="Smith C."/>
        </authorList>
    </citation>
    <scope>NUCLEOTIDE SEQUENCE [LARGE SCALE GENOMIC DNA]</scope>
    <source>
        <strain evidence="13">EP-1</strain>
        <tissue evidence="13">Whole</tissue>
    </source>
</reference>
<evidence type="ECO:0000256" key="4">
    <source>
        <dbReference type="ARBA" id="ARBA00022679"/>
    </source>
</evidence>
<comment type="similarity">
    <text evidence="2">Belongs to the FGGY kinase family.</text>
</comment>
<keyword evidence="4" id="KW-0808">Transferase</keyword>
<keyword evidence="6" id="KW-0418">Kinase</keyword>
<dbReference type="PANTHER" id="PTHR10196:SF69">
    <property type="entry name" value="GLYCEROL KINASE"/>
    <property type="match status" value="1"/>
</dbReference>
<dbReference type="InterPro" id="IPR043129">
    <property type="entry name" value="ATPase_NBD"/>
</dbReference>
<sequence length="226" mass="24731">MFARANGPVSGKHGPLVGAVDQGTSSTRFLVFAAGTGEVITYHQEEVAQLYPQSGWVEQDANALLKSALTCIEKTVENLRSLEIDPADIKAVGITNQRETTIVWDKTTGEPLANAIVWLDARTATTVEEILKETPGQNKDYVKDICGLPITTYFSALKLRWLLDNVKDVQEVVAKGNLLFGTVDTWLLWNLTGGLDGGLHVTDVTNASRTMLMNISTLQWDPNLCK</sequence>
<keyword evidence="14" id="KW-1185">Reference proteome</keyword>
<evidence type="ECO:0000256" key="1">
    <source>
        <dbReference type="ARBA" id="ARBA00005190"/>
    </source>
</evidence>
<dbReference type="FunFam" id="3.30.420.40:FF:000177">
    <property type="entry name" value="Glycerol kinase"/>
    <property type="match status" value="1"/>
</dbReference>
<dbReference type="EC" id="2.7.1.30" evidence="3"/>
<dbReference type="Gene3D" id="3.30.420.40">
    <property type="match status" value="1"/>
</dbReference>
<evidence type="ECO:0000256" key="9">
    <source>
        <dbReference type="ARBA" id="ARBA00043149"/>
    </source>
</evidence>
<dbReference type="GO" id="GO:0006071">
    <property type="term" value="P:glycerol metabolic process"/>
    <property type="evidence" value="ECO:0007669"/>
    <property type="project" value="UniProtKB-KW"/>
</dbReference>
<evidence type="ECO:0000259" key="12">
    <source>
        <dbReference type="Pfam" id="PF00370"/>
    </source>
</evidence>
<dbReference type="Proteomes" id="UP001381693">
    <property type="component" value="Unassembled WGS sequence"/>
</dbReference>
<dbReference type="PANTHER" id="PTHR10196">
    <property type="entry name" value="SUGAR KINASE"/>
    <property type="match status" value="1"/>
</dbReference>
<keyword evidence="8" id="KW-0067">ATP-binding</keyword>
<protein>
    <recommendedName>
        <fullName evidence="11">Probable glycerol kinase</fullName>
        <ecNumber evidence="3">2.7.1.30</ecNumber>
    </recommendedName>
    <alternativeName>
        <fullName evidence="9">ATP:glycerol 3-phosphotransferase</fullName>
    </alternativeName>
</protein>
<proteinExistence type="inferred from homology"/>
<dbReference type="PROSITE" id="PS00933">
    <property type="entry name" value="FGGY_KINASES_1"/>
    <property type="match status" value="1"/>
</dbReference>
<evidence type="ECO:0000256" key="5">
    <source>
        <dbReference type="ARBA" id="ARBA00022741"/>
    </source>
</evidence>
<dbReference type="Pfam" id="PF00370">
    <property type="entry name" value="FGGY_N"/>
    <property type="match status" value="1"/>
</dbReference>
<dbReference type="SUPFAM" id="SSF53067">
    <property type="entry name" value="Actin-like ATPase domain"/>
    <property type="match status" value="1"/>
</dbReference>
<dbReference type="GO" id="GO:0005524">
    <property type="term" value="F:ATP binding"/>
    <property type="evidence" value="ECO:0007669"/>
    <property type="project" value="UniProtKB-KW"/>
</dbReference>
<accession>A0AAN9A678</accession>
<evidence type="ECO:0000256" key="2">
    <source>
        <dbReference type="ARBA" id="ARBA00009156"/>
    </source>
</evidence>
<dbReference type="EMBL" id="JAXCGZ010009751">
    <property type="protein sequence ID" value="KAK7076268.1"/>
    <property type="molecule type" value="Genomic_DNA"/>
</dbReference>
<dbReference type="AlphaFoldDB" id="A0AAN9A678"/>
<evidence type="ECO:0000256" key="7">
    <source>
        <dbReference type="ARBA" id="ARBA00022798"/>
    </source>
</evidence>
<organism evidence="13 14">
    <name type="scientific">Halocaridina rubra</name>
    <name type="common">Hawaiian red shrimp</name>
    <dbReference type="NCBI Taxonomy" id="373956"/>
    <lineage>
        <taxon>Eukaryota</taxon>
        <taxon>Metazoa</taxon>
        <taxon>Ecdysozoa</taxon>
        <taxon>Arthropoda</taxon>
        <taxon>Crustacea</taxon>
        <taxon>Multicrustacea</taxon>
        <taxon>Malacostraca</taxon>
        <taxon>Eumalacostraca</taxon>
        <taxon>Eucarida</taxon>
        <taxon>Decapoda</taxon>
        <taxon>Pleocyemata</taxon>
        <taxon>Caridea</taxon>
        <taxon>Atyoidea</taxon>
        <taxon>Atyidae</taxon>
        <taxon>Halocaridina</taxon>
    </lineage>
</organism>
<gene>
    <name evidence="13" type="ORF">SK128_010160</name>
</gene>
<comment type="pathway">
    <text evidence="1">Polyol metabolism; glycerol degradation via glycerol kinase pathway; sn-glycerol 3-phosphate from glycerol: step 1/1.</text>
</comment>
<evidence type="ECO:0000256" key="10">
    <source>
        <dbReference type="ARBA" id="ARBA00052101"/>
    </source>
</evidence>
<dbReference type="InterPro" id="IPR018483">
    <property type="entry name" value="Carb_kinase_FGGY_CS"/>
</dbReference>
<evidence type="ECO:0000313" key="14">
    <source>
        <dbReference type="Proteomes" id="UP001381693"/>
    </source>
</evidence>
<keyword evidence="7" id="KW-0319">Glycerol metabolism</keyword>
<name>A0AAN9A678_HALRR</name>
<dbReference type="InterPro" id="IPR018484">
    <property type="entry name" value="FGGY_N"/>
</dbReference>
<dbReference type="GO" id="GO:0004370">
    <property type="term" value="F:glycerol kinase activity"/>
    <property type="evidence" value="ECO:0007669"/>
    <property type="project" value="UniProtKB-EC"/>
</dbReference>
<dbReference type="GO" id="GO:0046167">
    <property type="term" value="P:glycerol-3-phosphate biosynthetic process"/>
    <property type="evidence" value="ECO:0007669"/>
    <property type="project" value="TreeGrafter"/>
</dbReference>
<evidence type="ECO:0000256" key="8">
    <source>
        <dbReference type="ARBA" id="ARBA00022840"/>
    </source>
</evidence>
<evidence type="ECO:0000313" key="13">
    <source>
        <dbReference type="EMBL" id="KAK7076268.1"/>
    </source>
</evidence>
<evidence type="ECO:0000256" key="6">
    <source>
        <dbReference type="ARBA" id="ARBA00022777"/>
    </source>
</evidence>
<keyword evidence="5" id="KW-0547">Nucleotide-binding</keyword>
<evidence type="ECO:0000256" key="11">
    <source>
        <dbReference type="ARBA" id="ARBA00071571"/>
    </source>
</evidence>
<comment type="caution">
    <text evidence="13">The sequence shown here is derived from an EMBL/GenBank/DDBJ whole genome shotgun (WGS) entry which is preliminary data.</text>
</comment>
<dbReference type="GO" id="GO:0006641">
    <property type="term" value="P:triglyceride metabolic process"/>
    <property type="evidence" value="ECO:0007669"/>
    <property type="project" value="TreeGrafter"/>
</dbReference>
<feature type="domain" description="Carbohydrate kinase FGGY N-terminal" evidence="12">
    <location>
        <begin position="17"/>
        <end position="226"/>
    </location>
</feature>
<dbReference type="GO" id="GO:0005739">
    <property type="term" value="C:mitochondrion"/>
    <property type="evidence" value="ECO:0007669"/>
    <property type="project" value="TreeGrafter"/>
</dbReference>